<dbReference type="EMBL" id="CP001738">
    <property type="protein sequence ID" value="ACY95976.1"/>
    <property type="molecule type" value="Genomic_DNA"/>
</dbReference>
<dbReference type="InterPro" id="IPR043504">
    <property type="entry name" value="Peptidase_S1_PA_chymotrypsin"/>
</dbReference>
<evidence type="ECO:0000313" key="2">
    <source>
        <dbReference type="EMBL" id="ACY95976.1"/>
    </source>
</evidence>
<dbReference type="PROSITE" id="PS00134">
    <property type="entry name" value="TRYPSIN_HIS"/>
    <property type="match status" value="1"/>
</dbReference>
<dbReference type="PANTHER" id="PTHR15462">
    <property type="entry name" value="SERINE PROTEASE"/>
    <property type="match status" value="1"/>
</dbReference>
<dbReference type="eggNOG" id="COG3591">
    <property type="taxonomic scope" value="Bacteria"/>
</dbReference>
<protein>
    <recommendedName>
        <fullName evidence="4">Peptidase S1 domain-containing protein</fullName>
    </recommendedName>
</protein>
<keyword evidence="3" id="KW-1185">Reference proteome</keyword>
<evidence type="ECO:0008006" key="4">
    <source>
        <dbReference type="Google" id="ProtNLM"/>
    </source>
</evidence>
<dbReference type="PANTHER" id="PTHR15462:SF19">
    <property type="entry name" value="PEPTIDASE S1 DOMAIN-CONTAINING PROTEIN"/>
    <property type="match status" value="1"/>
</dbReference>
<keyword evidence="1" id="KW-0732">Signal</keyword>
<sequence length="220" mass="24076">MTGMAGGVPASRAVGRVFFTDAASGRRSSCSASVVASDSGNLLLTAGHCVYSRGWHRDWIFVPSYDQGKRPFGVWRAEWFVTPSRWITHGRPEDDVAFVKVASSGGVRILDRVGGNGIRPGAATGRRRTVLGYPFLPPYRGDRQHYCEGVTRSEGRRMRMACRLTTGASGGPWLDSYDRSTGFGYIGGVTTNTDLANTTLWSPLLGGDVWTLYRYADQLR</sequence>
<dbReference type="HOGENOM" id="CLU_050832_0_2_11"/>
<dbReference type="Pfam" id="PF13365">
    <property type="entry name" value="Trypsin_2"/>
    <property type="match status" value="1"/>
</dbReference>
<organism evidence="2 3">
    <name type="scientific">Thermomonospora curvata (strain ATCC 19995 / DSM 43183 / JCM 3096 / KCTC 9072 / NBRC 15933 / NCIMB 10081 / Henssen B9)</name>
    <dbReference type="NCBI Taxonomy" id="471852"/>
    <lineage>
        <taxon>Bacteria</taxon>
        <taxon>Bacillati</taxon>
        <taxon>Actinomycetota</taxon>
        <taxon>Actinomycetes</taxon>
        <taxon>Streptosporangiales</taxon>
        <taxon>Thermomonosporaceae</taxon>
        <taxon>Thermomonospora</taxon>
    </lineage>
</organism>
<dbReference type="GO" id="GO:0006508">
    <property type="term" value="P:proteolysis"/>
    <property type="evidence" value="ECO:0007669"/>
    <property type="project" value="InterPro"/>
</dbReference>
<dbReference type="Gene3D" id="2.40.10.10">
    <property type="entry name" value="Trypsin-like serine proteases"/>
    <property type="match status" value="2"/>
</dbReference>
<dbReference type="InterPro" id="IPR009003">
    <property type="entry name" value="Peptidase_S1_PA"/>
</dbReference>
<dbReference type="SUPFAM" id="SSF50494">
    <property type="entry name" value="Trypsin-like serine proteases"/>
    <property type="match status" value="1"/>
</dbReference>
<dbReference type="InterPro" id="IPR050966">
    <property type="entry name" value="Glutamyl_endopeptidase"/>
</dbReference>
<dbReference type="KEGG" id="tcu:Tcur_0375"/>
<name>D1A2F6_THECD</name>
<accession>D1A2F6</accession>
<evidence type="ECO:0000313" key="3">
    <source>
        <dbReference type="Proteomes" id="UP000001918"/>
    </source>
</evidence>
<dbReference type="Proteomes" id="UP000001918">
    <property type="component" value="Chromosome"/>
</dbReference>
<dbReference type="GO" id="GO:0004252">
    <property type="term" value="F:serine-type endopeptidase activity"/>
    <property type="evidence" value="ECO:0007669"/>
    <property type="project" value="InterPro"/>
</dbReference>
<evidence type="ECO:0000256" key="1">
    <source>
        <dbReference type="ARBA" id="ARBA00022729"/>
    </source>
</evidence>
<dbReference type="AlphaFoldDB" id="D1A2F6"/>
<reference evidence="2 3" key="1">
    <citation type="journal article" date="2011" name="Stand. Genomic Sci.">
        <title>Complete genome sequence of Thermomonospora curvata type strain (B9).</title>
        <authorList>
            <person name="Chertkov O."/>
            <person name="Sikorski J."/>
            <person name="Nolan M."/>
            <person name="Lapidus A."/>
            <person name="Lucas S."/>
            <person name="Del Rio T.G."/>
            <person name="Tice H."/>
            <person name="Cheng J.F."/>
            <person name="Goodwin L."/>
            <person name="Pitluck S."/>
            <person name="Liolios K."/>
            <person name="Ivanova N."/>
            <person name="Mavromatis K."/>
            <person name="Mikhailova N."/>
            <person name="Ovchinnikova G."/>
            <person name="Pati A."/>
            <person name="Chen A."/>
            <person name="Palaniappan K."/>
            <person name="Djao O.D."/>
            <person name="Land M."/>
            <person name="Hauser L."/>
            <person name="Chang Y.J."/>
            <person name="Jeffries C.D."/>
            <person name="Brettin T."/>
            <person name="Han C."/>
            <person name="Detter J.C."/>
            <person name="Rohde M."/>
            <person name="Goker M."/>
            <person name="Woyke T."/>
            <person name="Bristow J."/>
            <person name="Eisen J.A."/>
            <person name="Markowitz V."/>
            <person name="Hugenholtz P."/>
            <person name="Klenk H.P."/>
            <person name="Kyrpides N.C."/>
        </authorList>
    </citation>
    <scope>NUCLEOTIDE SEQUENCE [LARGE SCALE GENOMIC DNA]</scope>
    <source>
        <strain evidence="3">ATCC 19995 / DSM 43183 / JCM 3096 / KCTC 9072 / NBRC 15933 / NCIMB 10081 / Henssen B9</strain>
    </source>
</reference>
<proteinExistence type="predicted"/>
<gene>
    <name evidence="2" type="ordered locus">Tcur_0375</name>
</gene>
<dbReference type="InterPro" id="IPR018114">
    <property type="entry name" value="TRYPSIN_HIS"/>
</dbReference>